<sequence>MPSMPSQIEMYEDMSALSAKMVEAARARDWDRLIGLERAVADLRDRLMSIDDNAGLSAAELGLKADLIRRILDDDAEVRRHTEPWMERIRQFLGDSARLRQAERASGTSSVR</sequence>
<dbReference type="Proteomes" id="UP000268908">
    <property type="component" value="Unassembled WGS sequence"/>
</dbReference>
<evidence type="ECO:0000313" key="6">
    <source>
        <dbReference type="EMBL" id="RLJ67512.1"/>
    </source>
</evidence>
<comment type="subcellular location">
    <subcellularLocation>
        <location evidence="1">Cytoplasm</location>
        <location evidence="1">Cytosol</location>
    </subcellularLocation>
</comment>
<comment type="caution">
    <text evidence="6">The sequence shown here is derived from an EMBL/GenBank/DDBJ whole genome shotgun (WGS) entry which is preliminary data.</text>
</comment>
<evidence type="ECO:0000313" key="7">
    <source>
        <dbReference type="Proteomes" id="UP000268908"/>
    </source>
</evidence>
<evidence type="ECO:0000256" key="4">
    <source>
        <dbReference type="ARBA" id="ARBA00023186"/>
    </source>
</evidence>
<keyword evidence="6" id="KW-0969">Cilium</keyword>
<evidence type="ECO:0000256" key="1">
    <source>
        <dbReference type="ARBA" id="ARBA00004514"/>
    </source>
</evidence>
<name>A0A497XI32_9PROT</name>
<protein>
    <recommendedName>
        <fullName evidence="5">Flagellar protein FliT</fullName>
    </recommendedName>
</protein>
<dbReference type="AlphaFoldDB" id="A0A497XI32"/>
<accession>A0A497XI32</accession>
<keyword evidence="2" id="KW-0963">Cytoplasm</keyword>
<reference evidence="6 7" key="1">
    <citation type="submission" date="2018-10" db="EMBL/GenBank/DDBJ databases">
        <title>Genomic Encyclopedia of Type Strains, Phase IV (KMG-IV): sequencing the most valuable type-strain genomes for metagenomic binning, comparative biology and taxonomic classification.</title>
        <authorList>
            <person name="Goeker M."/>
        </authorList>
    </citation>
    <scope>NUCLEOTIDE SEQUENCE [LARGE SCALE GENOMIC DNA]</scope>
    <source>
        <strain evidence="6 7">DSM 26916</strain>
    </source>
</reference>
<evidence type="ECO:0000256" key="3">
    <source>
        <dbReference type="ARBA" id="ARBA00022795"/>
    </source>
</evidence>
<keyword evidence="6" id="KW-0282">Flagellum</keyword>
<dbReference type="GO" id="GO:0044781">
    <property type="term" value="P:bacterial-type flagellum organization"/>
    <property type="evidence" value="ECO:0007669"/>
    <property type="project" value="UniProtKB-KW"/>
</dbReference>
<keyword evidence="6" id="KW-0966">Cell projection</keyword>
<evidence type="ECO:0000256" key="2">
    <source>
        <dbReference type="ARBA" id="ARBA00022490"/>
    </source>
</evidence>
<keyword evidence="7" id="KW-1185">Reference proteome</keyword>
<gene>
    <name evidence="6" type="ORF">DFR35_0058</name>
</gene>
<keyword evidence="3" id="KW-1005">Bacterial flagellum biogenesis</keyword>
<organism evidence="6 7">
    <name type="scientific">Sulfurisoma sediminicola</name>
    <dbReference type="NCBI Taxonomy" id="1381557"/>
    <lineage>
        <taxon>Bacteria</taxon>
        <taxon>Pseudomonadati</taxon>
        <taxon>Pseudomonadota</taxon>
        <taxon>Betaproteobacteria</taxon>
        <taxon>Nitrosomonadales</taxon>
        <taxon>Sterolibacteriaceae</taxon>
        <taxon>Sulfurisoma</taxon>
    </lineage>
</organism>
<dbReference type="Gene3D" id="1.20.58.380">
    <property type="entry name" value="Flagellar protein flit"/>
    <property type="match status" value="1"/>
</dbReference>
<dbReference type="EMBL" id="RCCI01000004">
    <property type="protein sequence ID" value="RLJ67512.1"/>
    <property type="molecule type" value="Genomic_DNA"/>
</dbReference>
<keyword evidence="4" id="KW-0143">Chaperone</keyword>
<evidence type="ECO:0000256" key="5">
    <source>
        <dbReference type="ARBA" id="ARBA00093797"/>
    </source>
</evidence>
<proteinExistence type="predicted"/>
<dbReference type="InterPro" id="IPR008622">
    <property type="entry name" value="FliT"/>
</dbReference>
<dbReference type="Pfam" id="PF05400">
    <property type="entry name" value="FliT"/>
    <property type="match status" value="1"/>
</dbReference>